<dbReference type="InterPro" id="IPR011990">
    <property type="entry name" value="TPR-like_helical_dom_sf"/>
</dbReference>
<organism evidence="8 9">
    <name type="scientific">Eiseniibacteriota bacterium</name>
    <dbReference type="NCBI Taxonomy" id="2212470"/>
    <lineage>
        <taxon>Bacteria</taxon>
        <taxon>Candidatus Eiseniibacteriota</taxon>
    </lineage>
</organism>
<gene>
    <name evidence="8" type="ORF">E6K74_04330</name>
</gene>
<feature type="transmembrane region" description="Helical" evidence="6">
    <location>
        <begin position="477"/>
        <end position="497"/>
    </location>
</feature>
<feature type="transmembrane region" description="Helical" evidence="6">
    <location>
        <begin position="85"/>
        <end position="105"/>
    </location>
</feature>
<evidence type="ECO:0000256" key="2">
    <source>
        <dbReference type="ARBA" id="ARBA00022692"/>
    </source>
</evidence>
<dbReference type="InterPro" id="IPR019734">
    <property type="entry name" value="TPR_rpt"/>
</dbReference>
<feature type="transmembrane region" description="Helical" evidence="6">
    <location>
        <begin position="117"/>
        <end position="133"/>
    </location>
</feature>
<evidence type="ECO:0000256" key="4">
    <source>
        <dbReference type="ARBA" id="ARBA00023136"/>
    </source>
</evidence>
<proteinExistence type="predicted"/>
<feature type="transmembrane region" description="Helical" evidence="6">
    <location>
        <begin position="377"/>
        <end position="401"/>
    </location>
</feature>
<feature type="transmembrane region" description="Helical" evidence="6">
    <location>
        <begin position="244"/>
        <end position="261"/>
    </location>
</feature>
<dbReference type="Pfam" id="PF04932">
    <property type="entry name" value="Wzy_C"/>
    <property type="match status" value="1"/>
</dbReference>
<evidence type="ECO:0000259" key="7">
    <source>
        <dbReference type="Pfam" id="PF04932"/>
    </source>
</evidence>
<dbReference type="InterPro" id="IPR007016">
    <property type="entry name" value="O-antigen_ligase-rel_domated"/>
</dbReference>
<dbReference type="SUPFAM" id="SSF48452">
    <property type="entry name" value="TPR-like"/>
    <property type="match status" value="1"/>
</dbReference>
<dbReference type="PANTHER" id="PTHR37422">
    <property type="entry name" value="TEICHURONIC ACID BIOSYNTHESIS PROTEIN TUAE"/>
    <property type="match status" value="1"/>
</dbReference>
<dbReference type="EMBL" id="VBOU01000044">
    <property type="protein sequence ID" value="TMQ55040.1"/>
    <property type="molecule type" value="Genomic_DNA"/>
</dbReference>
<evidence type="ECO:0000256" key="5">
    <source>
        <dbReference type="PROSITE-ProRule" id="PRU00339"/>
    </source>
</evidence>
<feature type="transmembrane region" description="Helical" evidence="6">
    <location>
        <begin position="222"/>
        <end position="238"/>
    </location>
</feature>
<protein>
    <recommendedName>
        <fullName evidence="7">O-antigen ligase-related domain-containing protein</fullName>
    </recommendedName>
</protein>
<sequence>MKPSSSRIRFEEIVLIVLLAFVPIFFSRVTAECFEVPQTMFLATGALLFLWGWLAAVFAAALKGDPGRLLASLGSRAVSGARRDPLGAGVILFLVSSVASTIVSPNRGQSLHGAPDSTAGLVTACATSIVYFISRGVSRGRALTLVRYARAAGFASAVTATYAIIQLAGLDPFVWTRTATFGGDVRVFGTLGHPNMLGAYLGMTVPLTGWLAIRIRSAVERTLWALVATVSIVVIAATLSRGAWIGLGAAAVAWAFLRLAARGSTGGRATARSPRRSSRIPTAALASLLAIAAAAFLVARSPMGPNLTTRVREIASLSAPTTQSRLHIWRAGLGMARDEPLLGVGVDAFGTMFPRYRTSAYWQAEWGRTPNKAHNEAIQILATQGILGGISALLVILFAAGAIWRATRQGDPAAREGAVAAGASLVGFAVQDLASFTVVALGSLAAALAGWLSAAGSEDPPARQERAPRARRDPARGWPRILAGLPVAALFVLLVILPIGAQVHEKAGVTAEPGSPARAQAFLRASNLAPWDSRYDDFLGSSLLVESEREPNAAPALLRRADRAERSAIRTEPQNGYYYANLGRIAAARTRLKPPESSIADVQATFQEAVARDTVNAQIMDQASNALMQVGDVVQARAIALRSAALYPDLAQPMAFFGYAALMDQRWQDAADTLEIAIKRQWWLEKAATAAAWSNLAAAYLALGRNEDARRAAESGVELDPRNPDAAANLKIAIGRRGEGIAR</sequence>
<feature type="domain" description="O-antigen ligase-related" evidence="7">
    <location>
        <begin position="228"/>
        <end position="391"/>
    </location>
</feature>
<evidence type="ECO:0000313" key="9">
    <source>
        <dbReference type="Proteomes" id="UP000319829"/>
    </source>
</evidence>
<keyword evidence="5" id="KW-0802">TPR repeat</keyword>
<reference evidence="8 9" key="1">
    <citation type="journal article" date="2019" name="Nat. Microbiol.">
        <title>Mediterranean grassland soil C-N compound turnover is dependent on rainfall and depth, and is mediated by genomically divergent microorganisms.</title>
        <authorList>
            <person name="Diamond S."/>
            <person name="Andeer P.F."/>
            <person name="Li Z."/>
            <person name="Crits-Christoph A."/>
            <person name="Burstein D."/>
            <person name="Anantharaman K."/>
            <person name="Lane K.R."/>
            <person name="Thomas B.C."/>
            <person name="Pan C."/>
            <person name="Northen T.R."/>
            <person name="Banfield J.F."/>
        </authorList>
    </citation>
    <scope>NUCLEOTIDE SEQUENCE [LARGE SCALE GENOMIC DNA]</scope>
    <source>
        <strain evidence="8">WS_4</strain>
    </source>
</reference>
<dbReference type="GO" id="GO:0016020">
    <property type="term" value="C:membrane"/>
    <property type="evidence" value="ECO:0007669"/>
    <property type="project" value="UniProtKB-SubCell"/>
</dbReference>
<name>A0A538SUH7_UNCEI</name>
<dbReference type="SMART" id="SM00028">
    <property type="entry name" value="TPR"/>
    <property type="match status" value="1"/>
</dbReference>
<feature type="transmembrane region" description="Helical" evidence="6">
    <location>
        <begin position="41"/>
        <end position="64"/>
    </location>
</feature>
<dbReference type="AlphaFoldDB" id="A0A538SUH7"/>
<comment type="subcellular location">
    <subcellularLocation>
        <location evidence="1">Membrane</location>
        <topology evidence="1">Multi-pass membrane protein</topology>
    </subcellularLocation>
</comment>
<evidence type="ECO:0000256" key="6">
    <source>
        <dbReference type="SAM" id="Phobius"/>
    </source>
</evidence>
<feature type="transmembrane region" description="Helical" evidence="6">
    <location>
        <begin position="197"/>
        <end position="215"/>
    </location>
</feature>
<feature type="transmembrane region" description="Helical" evidence="6">
    <location>
        <begin position="282"/>
        <end position="299"/>
    </location>
</feature>
<dbReference type="PANTHER" id="PTHR37422:SF13">
    <property type="entry name" value="LIPOPOLYSACCHARIDE BIOSYNTHESIS PROTEIN PA4999-RELATED"/>
    <property type="match status" value="1"/>
</dbReference>
<comment type="caution">
    <text evidence="8">The sequence shown here is derived from an EMBL/GenBank/DDBJ whole genome shotgun (WGS) entry which is preliminary data.</text>
</comment>
<keyword evidence="4 6" id="KW-0472">Membrane</keyword>
<feature type="repeat" description="TPR" evidence="5">
    <location>
        <begin position="690"/>
        <end position="723"/>
    </location>
</feature>
<dbReference type="InterPro" id="IPR051533">
    <property type="entry name" value="WaaL-like"/>
</dbReference>
<dbReference type="Proteomes" id="UP000319829">
    <property type="component" value="Unassembled WGS sequence"/>
</dbReference>
<dbReference type="PROSITE" id="PS50005">
    <property type="entry name" value="TPR"/>
    <property type="match status" value="1"/>
</dbReference>
<evidence type="ECO:0000256" key="1">
    <source>
        <dbReference type="ARBA" id="ARBA00004141"/>
    </source>
</evidence>
<evidence type="ECO:0000256" key="3">
    <source>
        <dbReference type="ARBA" id="ARBA00022989"/>
    </source>
</evidence>
<accession>A0A538SUH7</accession>
<evidence type="ECO:0000313" key="8">
    <source>
        <dbReference type="EMBL" id="TMQ55040.1"/>
    </source>
</evidence>
<dbReference type="Gene3D" id="1.25.40.10">
    <property type="entry name" value="Tetratricopeptide repeat domain"/>
    <property type="match status" value="1"/>
</dbReference>
<feature type="transmembrane region" description="Helical" evidence="6">
    <location>
        <begin position="145"/>
        <end position="165"/>
    </location>
</feature>
<keyword evidence="3 6" id="KW-1133">Transmembrane helix</keyword>
<keyword evidence="2 6" id="KW-0812">Transmembrane</keyword>